<evidence type="ECO:0000256" key="1">
    <source>
        <dbReference type="SAM" id="Phobius"/>
    </source>
</evidence>
<dbReference type="RefSeq" id="WP_168874489.1">
    <property type="nucleotide sequence ID" value="NZ_JABAIA010000004.1"/>
</dbReference>
<organism evidence="2 3">
    <name type="scientific">Chitinophaga varians</name>
    <dbReference type="NCBI Taxonomy" id="2202339"/>
    <lineage>
        <taxon>Bacteria</taxon>
        <taxon>Pseudomonadati</taxon>
        <taxon>Bacteroidota</taxon>
        <taxon>Chitinophagia</taxon>
        <taxon>Chitinophagales</taxon>
        <taxon>Chitinophagaceae</taxon>
        <taxon>Chitinophaga</taxon>
    </lineage>
</organism>
<comment type="caution">
    <text evidence="2">The sequence shown here is derived from an EMBL/GenBank/DDBJ whole genome shotgun (WGS) entry which is preliminary data.</text>
</comment>
<accession>A0A847RZI5</accession>
<feature type="transmembrane region" description="Helical" evidence="1">
    <location>
        <begin position="50"/>
        <end position="71"/>
    </location>
</feature>
<keyword evidence="1" id="KW-1133">Transmembrane helix</keyword>
<evidence type="ECO:0000313" key="3">
    <source>
        <dbReference type="Proteomes" id="UP000570474"/>
    </source>
</evidence>
<protein>
    <submittedName>
        <fullName evidence="2">Uncharacterized protein</fullName>
    </submittedName>
</protein>
<dbReference type="EMBL" id="JABAIA010000004">
    <property type="protein sequence ID" value="NLR68522.1"/>
    <property type="molecule type" value="Genomic_DNA"/>
</dbReference>
<keyword evidence="3" id="KW-1185">Reference proteome</keyword>
<proteinExistence type="predicted"/>
<reference evidence="2 3" key="1">
    <citation type="submission" date="2020-04" db="EMBL/GenBank/DDBJ databases">
        <authorList>
            <person name="Yin C."/>
        </authorList>
    </citation>
    <scope>NUCLEOTIDE SEQUENCE [LARGE SCALE GENOMIC DNA]</scope>
    <source>
        <strain evidence="2 3">Ae27</strain>
    </source>
</reference>
<dbReference type="Proteomes" id="UP000570474">
    <property type="component" value="Unassembled WGS sequence"/>
</dbReference>
<keyword evidence="1" id="KW-0472">Membrane</keyword>
<dbReference type="AlphaFoldDB" id="A0A847RZI5"/>
<sequence length="106" mass="12425">MLRFLKNKQHHRLSDAAASRIAMVILRHQLKLADRLASLDRKLSGRQRKVVYLIMGFLFFSCLTWVTIPLFRNDPKATKAKWLRPHMDSTVKRTGYLNATHLPIQR</sequence>
<evidence type="ECO:0000313" key="2">
    <source>
        <dbReference type="EMBL" id="NLR68522.1"/>
    </source>
</evidence>
<keyword evidence="1" id="KW-0812">Transmembrane</keyword>
<name>A0A847RZI5_9BACT</name>
<gene>
    <name evidence="2" type="ORF">HGH92_29730</name>
</gene>